<dbReference type="SUPFAM" id="SSF52833">
    <property type="entry name" value="Thioredoxin-like"/>
    <property type="match status" value="1"/>
</dbReference>
<organism evidence="7 10">
    <name type="scientific">Saccharopolyspora kobensis</name>
    <dbReference type="NCBI Taxonomy" id="146035"/>
    <lineage>
        <taxon>Bacteria</taxon>
        <taxon>Bacillati</taxon>
        <taxon>Actinomycetota</taxon>
        <taxon>Actinomycetes</taxon>
        <taxon>Pseudonocardiales</taxon>
        <taxon>Pseudonocardiaceae</taxon>
        <taxon>Saccharopolyspora</taxon>
    </lineage>
</organism>
<feature type="transmembrane region" description="Helical" evidence="5">
    <location>
        <begin position="36"/>
        <end position="64"/>
    </location>
</feature>
<feature type="transmembrane region" description="Helical" evidence="5">
    <location>
        <begin position="112"/>
        <end position="130"/>
    </location>
</feature>
<feature type="transmembrane region" description="Helical" evidence="5">
    <location>
        <begin position="70"/>
        <end position="91"/>
    </location>
</feature>
<dbReference type="Gene3D" id="3.40.30.10">
    <property type="entry name" value="Glutaredoxin"/>
    <property type="match status" value="1"/>
</dbReference>
<keyword evidence="2 5" id="KW-0812">Transmembrane</keyword>
<dbReference type="EMBL" id="FOME01000001">
    <property type="protein sequence ID" value="SFC71638.1"/>
    <property type="molecule type" value="Genomic_DNA"/>
</dbReference>
<protein>
    <submittedName>
        <fullName evidence="7">Methylamine utilisation protein MauE</fullName>
    </submittedName>
</protein>
<dbReference type="GO" id="GO:0016020">
    <property type="term" value="C:membrane"/>
    <property type="evidence" value="ECO:0007669"/>
    <property type="project" value="UniProtKB-SubCell"/>
</dbReference>
<dbReference type="UniPathway" id="UPA00895"/>
<evidence type="ECO:0000256" key="3">
    <source>
        <dbReference type="ARBA" id="ARBA00022989"/>
    </source>
</evidence>
<dbReference type="AlphaFoldDB" id="A0A1H5UMS7"/>
<reference evidence="7" key="1">
    <citation type="submission" date="2016-10" db="EMBL/GenBank/DDBJ databases">
        <authorList>
            <person name="de Groot N.N."/>
        </authorList>
    </citation>
    <scope>NUCLEOTIDE SEQUENCE [LARGE SCALE GENOMIC DNA]</scope>
    <source>
        <strain evidence="7">ATCC 20501</strain>
    </source>
</reference>
<evidence type="ECO:0000313" key="10">
    <source>
        <dbReference type="Proteomes" id="UP000236729"/>
    </source>
</evidence>
<dbReference type="Proteomes" id="UP000199690">
    <property type="component" value="Unassembled WGS sequence"/>
</dbReference>
<gene>
    <name evidence="7" type="ORF">SAMN02982929_00583</name>
    <name evidence="8" type="ORF">SAMN05216506_1011487</name>
</gene>
<dbReference type="EMBL" id="FNVB01000002">
    <property type="protein sequence ID" value="SEF76362.1"/>
    <property type="molecule type" value="Genomic_DNA"/>
</dbReference>
<evidence type="ECO:0000313" key="9">
    <source>
        <dbReference type="Proteomes" id="UP000199690"/>
    </source>
</evidence>
<evidence type="ECO:0000313" key="8">
    <source>
        <dbReference type="EMBL" id="SFC71638.1"/>
    </source>
</evidence>
<evidence type="ECO:0000256" key="1">
    <source>
        <dbReference type="ARBA" id="ARBA00004141"/>
    </source>
</evidence>
<feature type="transmembrane region" description="Helical" evidence="5">
    <location>
        <begin position="136"/>
        <end position="156"/>
    </location>
</feature>
<feature type="transmembrane region" description="Helical" evidence="5">
    <location>
        <begin position="6"/>
        <end position="24"/>
    </location>
</feature>
<evidence type="ECO:0000256" key="5">
    <source>
        <dbReference type="SAM" id="Phobius"/>
    </source>
</evidence>
<sequence>MLSWSAPAALAVAGVLAFAAVGKLRDLAGFSEAVAGYRLLAGGLVPVVARAVVGAELVGAALLAAPPTRVWGSALAVVLFSAFLIGMGSVLRRGMRVSCGCLQGSERVGAGSLTRTGLLLVLALFAGFGADLPFEPVQLLGAALLAGVVFGAAALVSRLDAQPSAPVVGRRFEIGTDVSDFAGGGDRVLFAYISPLCGACRVMLPEFRAVAGRVPVVLVSSGEFGEVRDYLGGQGIELPLVTGPDVFEANGVPGPPYAVVTDGSGAVLAHRGVDRPDKLAALLGEAGL</sequence>
<comment type="subcellular location">
    <subcellularLocation>
        <location evidence="1">Membrane</location>
        <topology evidence="1">Multi-pass membrane protein</topology>
    </subcellularLocation>
</comment>
<evidence type="ECO:0000256" key="4">
    <source>
        <dbReference type="ARBA" id="ARBA00023136"/>
    </source>
</evidence>
<evidence type="ECO:0000259" key="6">
    <source>
        <dbReference type="Pfam" id="PF07291"/>
    </source>
</evidence>
<keyword evidence="4 5" id="KW-0472">Membrane</keyword>
<evidence type="ECO:0000256" key="2">
    <source>
        <dbReference type="ARBA" id="ARBA00022692"/>
    </source>
</evidence>
<dbReference type="InterPro" id="IPR009908">
    <property type="entry name" value="Methylamine_util_MauE"/>
</dbReference>
<dbReference type="RefSeq" id="WP_258958315.1">
    <property type="nucleotide sequence ID" value="NZ_FNVB01000002.1"/>
</dbReference>
<name>A0A1H5UMS7_9PSEU</name>
<accession>A0A1I1LKY4</accession>
<evidence type="ECO:0000313" key="7">
    <source>
        <dbReference type="EMBL" id="SEF76362.1"/>
    </source>
</evidence>
<dbReference type="Proteomes" id="UP000236729">
    <property type="component" value="Unassembled WGS sequence"/>
</dbReference>
<accession>A0A1H5UMS7</accession>
<keyword evidence="3 5" id="KW-1133">Transmembrane helix</keyword>
<dbReference type="GO" id="GO:0030416">
    <property type="term" value="P:methylamine metabolic process"/>
    <property type="evidence" value="ECO:0007669"/>
    <property type="project" value="InterPro"/>
</dbReference>
<dbReference type="SMR" id="A0A1H5UMS7"/>
<feature type="domain" description="Methylamine utilisation protein MauE" evidence="6">
    <location>
        <begin position="8"/>
        <end position="127"/>
    </location>
</feature>
<reference evidence="9 10" key="2">
    <citation type="submission" date="2016-10" db="EMBL/GenBank/DDBJ databases">
        <authorList>
            <person name="Varghese N."/>
            <person name="Submissions S."/>
        </authorList>
    </citation>
    <scope>NUCLEOTIDE SEQUENCE [LARGE SCALE GENOMIC DNA]</scope>
    <source>
        <strain evidence="10">ATCC 20501</strain>
        <strain evidence="8 9">CGMCC 4.3529</strain>
    </source>
</reference>
<keyword evidence="9" id="KW-1185">Reference proteome</keyword>
<dbReference type="Pfam" id="PF07291">
    <property type="entry name" value="MauE"/>
    <property type="match status" value="1"/>
</dbReference>
<dbReference type="InterPro" id="IPR036249">
    <property type="entry name" value="Thioredoxin-like_sf"/>
</dbReference>
<proteinExistence type="predicted"/>